<dbReference type="Proteomes" id="UP000501690">
    <property type="component" value="Linkage Group LG1"/>
</dbReference>
<keyword evidence="1" id="KW-1133">Transmembrane helix</keyword>
<dbReference type="AlphaFoldDB" id="A0A4D6KGT0"/>
<keyword evidence="1" id="KW-0812">Transmembrane</keyword>
<organism evidence="2 3">
    <name type="scientific">Vigna unguiculata</name>
    <name type="common">Cowpea</name>
    <dbReference type="NCBI Taxonomy" id="3917"/>
    <lineage>
        <taxon>Eukaryota</taxon>
        <taxon>Viridiplantae</taxon>
        <taxon>Streptophyta</taxon>
        <taxon>Embryophyta</taxon>
        <taxon>Tracheophyta</taxon>
        <taxon>Spermatophyta</taxon>
        <taxon>Magnoliopsida</taxon>
        <taxon>eudicotyledons</taxon>
        <taxon>Gunneridae</taxon>
        <taxon>Pentapetalae</taxon>
        <taxon>rosids</taxon>
        <taxon>fabids</taxon>
        <taxon>Fabales</taxon>
        <taxon>Fabaceae</taxon>
        <taxon>Papilionoideae</taxon>
        <taxon>50 kb inversion clade</taxon>
        <taxon>NPAAA clade</taxon>
        <taxon>indigoferoid/millettioid clade</taxon>
        <taxon>Phaseoleae</taxon>
        <taxon>Vigna</taxon>
    </lineage>
</organism>
<proteinExistence type="predicted"/>
<keyword evidence="2" id="KW-0689">Ribosomal protein</keyword>
<protein>
    <submittedName>
        <fullName evidence="2">Large subunit ribosomal protein L18Ae</fullName>
    </submittedName>
</protein>
<gene>
    <name evidence="2" type="ORF">DEO72_LG1g618</name>
</gene>
<name>A0A4D6KGT0_VIGUN</name>
<reference evidence="2 3" key="1">
    <citation type="submission" date="2019-04" db="EMBL/GenBank/DDBJ databases">
        <title>An improved genome assembly and genetic linkage map for asparagus bean, Vigna unguiculata ssp. sesquipedialis.</title>
        <authorList>
            <person name="Xia Q."/>
            <person name="Zhang R."/>
            <person name="Dong Y."/>
        </authorList>
    </citation>
    <scope>NUCLEOTIDE SEQUENCE [LARGE SCALE GENOMIC DNA]</scope>
    <source>
        <tissue evidence="2">Leaf</tissue>
    </source>
</reference>
<dbReference type="EMBL" id="CP039345">
    <property type="protein sequence ID" value="QCD76996.1"/>
    <property type="molecule type" value="Genomic_DNA"/>
</dbReference>
<evidence type="ECO:0000313" key="3">
    <source>
        <dbReference type="Proteomes" id="UP000501690"/>
    </source>
</evidence>
<feature type="transmembrane region" description="Helical" evidence="1">
    <location>
        <begin position="69"/>
        <end position="93"/>
    </location>
</feature>
<dbReference type="InterPro" id="IPR044804">
    <property type="entry name" value="Ribosomal_eL20z-like"/>
</dbReference>
<feature type="transmembrane region" description="Helical" evidence="1">
    <location>
        <begin position="102"/>
        <end position="121"/>
    </location>
</feature>
<evidence type="ECO:0000256" key="1">
    <source>
        <dbReference type="SAM" id="Phobius"/>
    </source>
</evidence>
<sequence>MGEKGENKEIVSDNPYYGTFQGVTNYYPPQYPSSSSSSHHQQQGYHGFPVYALPERKHRLPFCGLGVGWVLFIIGWFLGGVPWYLGAFVLVFVQMDHREKPGLIACAVATLVTMMVVALGVTQADLQKLT</sequence>
<dbReference type="GO" id="GO:0005840">
    <property type="term" value="C:ribosome"/>
    <property type="evidence" value="ECO:0007669"/>
    <property type="project" value="UniProtKB-KW"/>
</dbReference>
<dbReference type="PANTHER" id="PTHR46631:SF21">
    <property type="entry name" value="60S RIBOSOMAL PROTEIN L18A-LIKE PROTEIN"/>
    <property type="match status" value="1"/>
</dbReference>
<dbReference type="PANTHER" id="PTHR46631">
    <property type="entry name" value="60S RIBOSOMAL PROTEIN L18A-LIKE"/>
    <property type="match status" value="1"/>
</dbReference>
<keyword evidence="3" id="KW-1185">Reference proteome</keyword>
<keyword evidence="1" id="KW-0472">Membrane</keyword>
<evidence type="ECO:0000313" key="2">
    <source>
        <dbReference type="EMBL" id="QCD76996.1"/>
    </source>
</evidence>
<keyword evidence="2" id="KW-0687">Ribonucleoprotein</keyword>
<accession>A0A4D6KGT0</accession>